<gene>
    <name evidence="11" type="ORF">J437_LFUL017989</name>
</gene>
<keyword evidence="4 8" id="KW-0863">Zinc-finger</keyword>
<comment type="subcellular location">
    <subcellularLocation>
        <location evidence="1">Nucleus</location>
    </subcellularLocation>
</comment>
<dbReference type="PROSITE" id="PS50157">
    <property type="entry name" value="ZINC_FINGER_C2H2_2"/>
    <property type="match status" value="4"/>
</dbReference>
<evidence type="ECO:0000256" key="8">
    <source>
        <dbReference type="PROSITE-ProRule" id="PRU00042"/>
    </source>
</evidence>
<keyword evidence="7" id="KW-0539">Nucleus</keyword>
<dbReference type="SMART" id="SM00355">
    <property type="entry name" value="ZnF_C2H2"/>
    <property type="match status" value="7"/>
</dbReference>
<keyword evidence="5" id="KW-0862">Zinc</keyword>
<evidence type="ECO:0000256" key="9">
    <source>
        <dbReference type="SAM" id="MobiDB-lite"/>
    </source>
</evidence>
<dbReference type="InterPro" id="IPR036236">
    <property type="entry name" value="Znf_C2H2_sf"/>
</dbReference>
<feature type="compositionally biased region" description="Basic and acidic residues" evidence="9">
    <location>
        <begin position="101"/>
        <end position="119"/>
    </location>
</feature>
<feature type="domain" description="C2H2-type" evidence="10">
    <location>
        <begin position="174"/>
        <end position="201"/>
    </location>
</feature>
<accession>A0A8K0PAR2</accession>
<feature type="domain" description="C2H2-type" evidence="10">
    <location>
        <begin position="146"/>
        <end position="173"/>
    </location>
</feature>
<reference evidence="11" key="1">
    <citation type="submission" date="2013-04" db="EMBL/GenBank/DDBJ databases">
        <authorList>
            <person name="Qu J."/>
            <person name="Murali S.C."/>
            <person name="Bandaranaike D."/>
            <person name="Bellair M."/>
            <person name="Blankenburg K."/>
            <person name="Chao H."/>
            <person name="Dinh H."/>
            <person name="Doddapaneni H."/>
            <person name="Downs B."/>
            <person name="Dugan-Rocha S."/>
            <person name="Elkadiri S."/>
            <person name="Gnanaolivu R.D."/>
            <person name="Hernandez B."/>
            <person name="Javaid M."/>
            <person name="Jayaseelan J.C."/>
            <person name="Lee S."/>
            <person name="Li M."/>
            <person name="Ming W."/>
            <person name="Munidasa M."/>
            <person name="Muniz J."/>
            <person name="Nguyen L."/>
            <person name="Ongeri F."/>
            <person name="Osuji N."/>
            <person name="Pu L.-L."/>
            <person name="Puazo M."/>
            <person name="Qu C."/>
            <person name="Quiroz J."/>
            <person name="Raj R."/>
            <person name="Weissenberger G."/>
            <person name="Xin Y."/>
            <person name="Zou X."/>
            <person name="Han Y."/>
            <person name="Richards S."/>
            <person name="Worley K."/>
            <person name="Muzny D."/>
            <person name="Gibbs R."/>
        </authorList>
    </citation>
    <scope>NUCLEOTIDE SEQUENCE</scope>
    <source>
        <strain evidence="11">Sampled in the wild</strain>
    </source>
</reference>
<keyword evidence="12" id="KW-1185">Reference proteome</keyword>
<reference evidence="11" key="2">
    <citation type="submission" date="2017-10" db="EMBL/GenBank/DDBJ databases">
        <title>Ladona fulva Genome sequencing and assembly.</title>
        <authorList>
            <person name="Murali S."/>
            <person name="Richards S."/>
            <person name="Bandaranaike D."/>
            <person name="Bellair M."/>
            <person name="Blankenburg K."/>
            <person name="Chao H."/>
            <person name="Dinh H."/>
            <person name="Doddapaneni H."/>
            <person name="Dugan-Rocha S."/>
            <person name="Elkadiri S."/>
            <person name="Gnanaolivu R."/>
            <person name="Hernandez B."/>
            <person name="Skinner E."/>
            <person name="Javaid M."/>
            <person name="Lee S."/>
            <person name="Li M."/>
            <person name="Ming W."/>
            <person name="Munidasa M."/>
            <person name="Muniz J."/>
            <person name="Nguyen L."/>
            <person name="Hughes D."/>
            <person name="Osuji N."/>
            <person name="Pu L.-L."/>
            <person name="Puazo M."/>
            <person name="Qu C."/>
            <person name="Quiroz J."/>
            <person name="Raj R."/>
            <person name="Weissenberger G."/>
            <person name="Xin Y."/>
            <person name="Zou X."/>
            <person name="Han Y."/>
            <person name="Worley K."/>
            <person name="Muzny D."/>
            <person name="Gibbs R."/>
        </authorList>
    </citation>
    <scope>NUCLEOTIDE SEQUENCE</scope>
    <source>
        <strain evidence="11">Sampled in the wild</strain>
    </source>
</reference>
<organism evidence="11 12">
    <name type="scientific">Ladona fulva</name>
    <name type="common">Scarce chaser dragonfly</name>
    <name type="synonym">Libellula fulva</name>
    <dbReference type="NCBI Taxonomy" id="123851"/>
    <lineage>
        <taxon>Eukaryota</taxon>
        <taxon>Metazoa</taxon>
        <taxon>Ecdysozoa</taxon>
        <taxon>Arthropoda</taxon>
        <taxon>Hexapoda</taxon>
        <taxon>Insecta</taxon>
        <taxon>Pterygota</taxon>
        <taxon>Palaeoptera</taxon>
        <taxon>Odonata</taxon>
        <taxon>Epiprocta</taxon>
        <taxon>Anisoptera</taxon>
        <taxon>Libelluloidea</taxon>
        <taxon>Libellulidae</taxon>
        <taxon>Ladona</taxon>
    </lineage>
</organism>
<evidence type="ECO:0000313" key="11">
    <source>
        <dbReference type="EMBL" id="KAG8239407.1"/>
    </source>
</evidence>
<keyword evidence="2" id="KW-0479">Metal-binding</keyword>
<dbReference type="GO" id="GO:0005634">
    <property type="term" value="C:nucleus"/>
    <property type="evidence" value="ECO:0007669"/>
    <property type="project" value="UniProtKB-SubCell"/>
</dbReference>
<evidence type="ECO:0000256" key="3">
    <source>
        <dbReference type="ARBA" id="ARBA00022737"/>
    </source>
</evidence>
<evidence type="ECO:0000256" key="6">
    <source>
        <dbReference type="ARBA" id="ARBA00023125"/>
    </source>
</evidence>
<dbReference type="OrthoDB" id="6077919at2759"/>
<dbReference type="PANTHER" id="PTHR24392:SF31">
    <property type="entry name" value="C2H2-TYPE DOMAIN-CONTAINING PROTEIN"/>
    <property type="match status" value="1"/>
</dbReference>
<dbReference type="Gene3D" id="3.30.160.60">
    <property type="entry name" value="Classic Zinc Finger"/>
    <property type="match status" value="4"/>
</dbReference>
<dbReference type="EMBL" id="KZ309628">
    <property type="protein sequence ID" value="KAG8239407.1"/>
    <property type="molecule type" value="Genomic_DNA"/>
</dbReference>
<dbReference type="GO" id="GO:0008270">
    <property type="term" value="F:zinc ion binding"/>
    <property type="evidence" value="ECO:0007669"/>
    <property type="project" value="UniProtKB-KW"/>
</dbReference>
<protein>
    <recommendedName>
        <fullName evidence="10">C2H2-type domain-containing protein</fullName>
    </recommendedName>
</protein>
<comment type="caution">
    <text evidence="11">The sequence shown here is derived from an EMBL/GenBank/DDBJ whole genome shotgun (WGS) entry which is preliminary data.</text>
</comment>
<dbReference type="GO" id="GO:0003677">
    <property type="term" value="F:DNA binding"/>
    <property type="evidence" value="ECO:0007669"/>
    <property type="project" value="UniProtKB-KW"/>
</dbReference>
<feature type="domain" description="C2H2-type" evidence="10">
    <location>
        <begin position="259"/>
        <end position="286"/>
    </location>
</feature>
<evidence type="ECO:0000256" key="7">
    <source>
        <dbReference type="ARBA" id="ARBA00023242"/>
    </source>
</evidence>
<dbReference type="SUPFAM" id="SSF57667">
    <property type="entry name" value="beta-beta-alpha zinc fingers"/>
    <property type="match status" value="5"/>
</dbReference>
<evidence type="ECO:0000313" key="12">
    <source>
        <dbReference type="Proteomes" id="UP000792457"/>
    </source>
</evidence>
<feature type="domain" description="C2H2-type" evidence="10">
    <location>
        <begin position="118"/>
        <end position="145"/>
    </location>
</feature>
<evidence type="ECO:0000256" key="2">
    <source>
        <dbReference type="ARBA" id="ARBA00022723"/>
    </source>
</evidence>
<feature type="region of interest" description="Disordered" evidence="9">
    <location>
        <begin position="81"/>
        <end position="119"/>
    </location>
</feature>
<dbReference type="PANTHER" id="PTHR24392">
    <property type="entry name" value="ZINC FINGER PROTEIN"/>
    <property type="match status" value="1"/>
</dbReference>
<evidence type="ECO:0000256" key="4">
    <source>
        <dbReference type="ARBA" id="ARBA00022771"/>
    </source>
</evidence>
<evidence type="ECO:0000256" key="5">
    <source>
        <dbReference type="ARBA" id="ARBA00022833"/>
    </source>
</evidence>
<keyword evidence="3" id="KW-0677">Repeat</keyword>
<keyword evidence="6" id="KW-0238">DNA-binding</keyword>
<dbReference type="Proteomes" id="UP000792457">
    <property type="component" value="Unassembled WGS sequence"/>
</dbReference>
<evidence type="ECO:0000256" key="1">
    <source>
        <dbReference type="ARBA" id="ARBA00004123"/>
    </source>
</evidence>
<dbReference type="AlphaFoldDB" id="A0A8K0PAR2"/>
<sequence length="316" mass="36476">MTVFVLSRKGKVSSTFRRLSSKAKMADEVFNPQTLDLRNCRLCFENEKILINLFEANGSLNDVARAIRDVLNYEVNWNSSADSRRRSSRGPPVVHNPGKSHRGDETRTKADHSSDRPLKCPHCDYRTSLKRYLRIHSRKHTGEKPYKCNNCEYSTCHYMEMKLHFTKHKGEKPLACAVCGFCTAKESELKKHVSRHRFRRPFDCVACQFGADRGQDLAKHVFETHARDRLHNCRVCGFSSNVGFEYRIHMRRHDCPRPFKCDSCGFSAAEIKSLTEHYERHATDGILTCDSCGYVTKVDSNMRAHVLRHQENDTVM</sequence>
<evidence type="ECO:0000259" key="10">
    <source>
        <dbReference type="PROSITE" id="PS50157"/>
    </source>
</evidence>
<name>A0A8K0PAR2_LADFU</name>
<proteinExistence type="predicted"/>
<dbReference type="InterPro" id="IPR013087">
    <property type="entry name" value="Znf_C2H2_type"/>
</dbReference>